<dbReference type="OrthoDB" id="2966437at2"/>
<sequence>MLSNTEILPTEDEVNTLKHALRVLNENEIIEAIQEKIDIPSSVNKAQLLKQFIISNYQKGGLEKEIFDILRVKAFNPELDLTDGFYLSLNQDAVKLTEIEIHKIVKEWNEKEDVEYESKIEILGFNDKLISFLVTKKIEKFVYDSQCQYSTKYTDDHQVVIEYHYNHDIVFFQTTNTVKYSSVKTVMQDFFKFLLNDEEIKLSIPKFTPRIEYKLKKDGWTVTSSPLHNISPTTLKLLDLFSELDKEENNFSHFECIDIKFDHENTGDSSLLAKVNSQSYDGGDLLATDDVKQIILNNRVILFAEFKITYIEEKGEDIVRYHSVLAGIQYDRKKRLRIYIKNNDLGLKRIVKQAYSDLKKVFIQNYSDDNLKNEEKIESLLGIQDENKEE</sequence>
<keyword evidence="2" id="KW-1185">Reference proteome</keyword>
<organism evidence="1 2">
    <name type="scientific">Paenibacillus lutimineralis</name>
    <dbReference type="NCBI Taxonomy" id="2707005"/>
    <lineage>
        <taxon>Bacteria</taxon>
        <taxon>Bacillati</taxon>
        <taxon>Bacillota</taxon>
        <taxon>Bacilli</taxon>
        <taxon>Bacillales</taxon>
        <taxon>Paenibacillaceae</taxon>
        <taxon>Paenibacillus</taxon>
    </lineage>
</organism>
<dbReference type="Proteomes" id="UP000270678">
    <property type="component" value="Chromosome"/>
</dbReference>
<proteinExistence type="predicted"/>
<name>A0A3Q9I9U5_9BACL</name>
<reference evidence="2" key="1">
    <citation type="submission" date="2018-12" db="EMBL/GenBank/DDBJ databases">
        <title>Complete genome sequence of Paenibacillus sp. MBLB1234.</title>
        <authorList>
            <person name="Nam Y.-D."/>
            <person name="Kang J."/>
            <person name="Chung W.-H."/>
            <person name="Park Y.S."/>
        </authorList>
    </citation>
    <scope>NUCLEOTIDE SEQUENCE [LARGE SCALE GENOMIC DNA]</scope>
    <source>
        <strain evidence="2">MBLB1234</strain>
    </source>
</reference>
<gene>
    <name evidence="1" type="ORF">EI981_07545</name>
</gene>
<dbReference type="RefSeq" id="WP_126996887.1">
    <property type="nucleotide sequence ID" value="NZ_CP034346.1"/>
</dbReference>
<dbReference type="EMBL" id="CP034346">
    <property type="protein sequence ID" value="AZS14325.1"/>
    <property type="molecule type" value="Genomic_DNA"/>
</dbReference>
<dbReference type="AlphaFoldDB" id="A0A3Q9I9U5"/>
<evidence type="ECO:0000313" key="1">
    <source>
        <dbReference type="EMBL" id="AZS14325.1"/>
    </source>
</evidence>
<dbReference type="KEGG" id="plut:EI981_07545"/>
<evidence type="ECO:0000313" key="2">
    <source>
        <dbReference type="Proteomes" id="UP000270678"/>
    </source>
</evidence>
<protein>
    <submittedName>
        <fullName evidence="1">Uncharacterized protein</fullName>
    </submittedName>
</protein>
<accession>A0A3Q9I9U5</accession>